<dbReference type="AlphaFoldDB" id="A0A1J1HK40"/>
<evidence type="ECO:0000313" key="1">
    <source>
        <dbReference type="EMBL" id="CRK87780.1"/>
    </source>
</evidence>
<proteinExistence type="predicted"/>
<keyword evidence="2" id="KW-1185">Reference proteome</keyword>
<sequence length="79" mass="9656">MRRDRRKVVSTHQIKKKRDALRIDERIQSVKPKPFIKEKIRKRFRDNPLKLRITKKRKHATETEKQGFNHAKLLEIKTL</sequence>
<gene>
    <name evidence="1" type="ORF">CLUMA_CG001597</name>
</gene>
<dbReference type="Proteomes" id="UP000183832">
    <property type="component" value="Unassembled WGS sequence"/>
</dbReference>
<evidence type="ECO:0000313" key="2">
    <source>
        <dbReference type="Proteomes" id="UP000183832"/>
    </source>
</evidence>
<name>A0A1J1HK40_9DIPT</name>
<reference evidence="1 2" key="1">
    <citation type="submission" date="2015-04" db="EMBL/GenBank/DDBJ databases">
        <authorList>
            <person name="Syromyatnikov M.Y."/>
            <person name="Popov V.N."/>
        </authorList>
    </citation>
    <scope>NUCLEOTIDE SEQUENCE [LARGE SCALE GENOMIC DNA]</scope>
</reference>
<dbReference type="EMBL" id="CVRI01000005">
    <property type="protein sequence ID" value="CRK87780.1"/>
    <property type="molecule type" value="Genomic_DNA"/>
</dbReference>
<accession>A0A1J1HK40</accession>
<protein>
    <submittedName>
        <fullName evidence="1">CLUMA_CG001597, isoform A</fullName>
    </submittedName>
</protein>
<organism evidence="1 2">
    <name type="scientific">Clunio marinus</name>
    <dbReference type="NCBI Taxonomy" id="568069"/>
    <lineage>
        <taxon>Eukaryota</taxon>
        <taxon>Metazoa</taxon>
        <taxon>Ecdysozoa</taxon>
        <taxon>Arthropoda</taxon>
        <taxon>Hexapoda</taxon>
        <taxon>Insecta</taxon>
        <taxon>Pterygota</taxon>
        <taxon>Neoptera</taxon>
        <taxon>Endopterygota</taxon>
        <taxon>Diptera</taxon>
        <taxon>Nematocera</taxon>
        <taxon>Chironomoidea</taxon>
        <taxon>Chironomidae</taxon>
        <taxon>Clunio</taxon>
    </lineage>
</organism>